<sequence length="152" mass="17467">MKKKTFGELTTMELYRLLALRTEIFVVEQNCPYQEIDGKDEQAVHYWIEEDGEIVSALRVLTEASPIAIGRVVTKAAHRGKGYSRQLMKEAIQDFGHETLYLQAQTYVEPFYASFGFKRTSEIYNEDGIPHVDMFRESLNPASTVSESFMLE</sequence>
<dbReference type="InterPro" id="IPR016181">
    <property type="entry name" value="Acyl_CoA_acyltransferase"/>
</dbReference>
<dbReference type="Gene3D" id="3.40.630.30">
    <property type="match status" value="1"/>
</dbReference>
<accession>A0ABW2PN81</accession>
<feature type="domain" description="N-acetyltransferase" evidence="1">
    <location>
        <begin position="4"/>
        <end position="139"/>
    </location>
</feature>
<proteinExistence type="predicted"/>
<dbReference type="CDD" id="cd04301">
    <property type="entry name" value="NAT_SF"/>
    <property type="match status" value="1"/>
</dbReference>
<dbReference type="Proteomes" id="UP001596439">
    <property type="component" value="Unassembled WGS sequence"/>
</dbReference>
<dbReference type="SUPFAM" id="SSF55729">
    <property type="entry name" value="Acyl-CoA N-acyltransferases (Nat)"/>
    <property type="match status" value="1"/>
</dbReference>
<name>A0ABW2PN81_9BACL</name>
<evidence type="ECO:0000313" key="2">
    <source>
        <dbReference type="EMBL" id="MFC7389950.1"/>
    </source>
</evidence>
<dbReference type="Pfam" id="PF13673">
    <property type="entry name" value="Acetyltransf_10"/>
    <property type="match status" value="1"/>
</dbReference>
<evidence type="ECO:0000313" key="3">
    <source>
        <dbReference type="Proteomes" id="UP001596439"/>
    </source>
</evidence>
<reference evidence="3" key="1">
    <citation type="journal article" date="2019" name="Int. J. Syst. Evol. Microbiol.">
        <title>The Global Catalogue of Microorganisms (GCM) 10K type strain sequencing project: providing services to taxonomists for standard genome sequencing and annotation.</title>
        <authorList>
            <consortium name="The Broad Institute Genomics Platform"/>
            <consortium name="The Broad Institute Genome Sequencing Center for Infectious Disease"/>
            <person name="Wu L."/>
            <person name="Ma J."/>
        </authorList>
    </citation>
    <scope>NUCLEOTIDE SEQUENCE [LARGE SCALE GENOMIC DNA]</scope>
    <source>
        <strain evidence="3">CCUG 55590</strain>
    </source>
</reference>
<dbReference type="PROSITE" id="PS51186">
    <property type="entry name" value="GNAT"/>
    <property type="match status" value="1"/>
</dbReference>
<comment type="caution">
    <text evidence="2">The sequence shown here is derived from an EMBL/GenBank/DDBJ whole genome shotgun (WGS) entry which is preliminary data.</text>
</comment>
<organism evidence="2 3">
    <name type="scientific">Exiguobacterium aestuarii</name>
    <dbReference type="NCBI Taxonomy" id="273527"/>
    <lineage>
        <taxon>Bacteria</taxon>
        <taxon>Bacillati</taxon>
        <taxon>Bacillota</taxon>
        <taxon>Bacilli</taxon>
        <taxon>Bacillales</taxon>
        <taxon>Bacillales Family XII. Incertae Sedis</taxon>
        <taxon>Exiguobacterium</taxon>
    </lineage>
</organism>
<gene>
    <name evidence="2" type="ORF">ACFQO8_07310</name>
</gene>
<evidence type="ECO:0000259" key="1">
    <source>
        <dbReference type="PROSITE" id="PS51186"/>
    </source>
</evidence>
<dbReference type="EMBL" id="JBHTCE010000001">
    <property type="protein sequence ID" value="MFC7389950.1"/>
    <property type="molecule type" value="Genomic_DNA"/>
</dbReference>
<keyword evidence="3" id="KW-1185">Reference proteome</keyword>
<protein>
    <submittedName>
        <fullName evidence="2">GNAT family N-acetyltransferase</fullName>
    </submittedName>
</protein>
<dbReference type="InterPro" id="IPR000182">
    <property type="entry name" value="GNAT_dom"/>
</dbReference>
<dbReference type="RefSeq" id="WP_214788450.1">
    <property type="nucleotide sequence ID" value="NZ_JANIEL010000004.1"/>
</dbReference>